<reference evidence="3 4" key="1">
    <citation type="submission" date="2020-01" db="EMBL/GenBank/DDBJ databases">
        <title>Genome sequencing of strain KACC 21265.</title>
        <authorList>
            <person name="Heo J."/>
            <person name="Kim S.-J."/>
            <person name="Kim J.-S."/>
            <person name="Hong S.-B."/>
            <person name="Kwon S.-W."/>
        </authorList>
    </citation>
    <scope>NUCLEOTIDE SEQUENCE [LARGE SCALE GENOMIC DNA]</scope>
    <source>
        <strain evidence="3 4">KACC 21265</strain>
    </source>
</reference>
<dbReference type="PANTHER" id="PTHR42928:SF5">
    <property type="entry name" value="BLR1237 PROTEIN"/>
    <property type="match status" value="1"/>
</dbReference>
<organism evidence="3 4">
    <name type="scientific">Xylophilus rhododendri</name>
    <dbReference type="NCBI Taxonomy" id="2697032"/>
    <lineage>
        <taxon>Bacteria</taxon>
        <taxon>Pseudomonadati</taxon>
        <taxon>Pseudomonadota</taxon>
        <taxon>Betaproteobacteria</taxon>
        <taxon>Burkholderiales</taxon>
        <taxon>Xylophilus</taxon>
    </lineage>
</organism>
<dbReference type="InterPro" id="IPR005064">
    <property type="entry name" value="BUG"/>
</dbReference>
<protein>
    <submittedName>
        <fullName evidence="3">Tripartite tricarboxylate transporter substrate binding protein</fullName>
    </submittedName>
</protein>
<name>A0A857J165_9BURK</name>
<dbReference type="PANTHER" id="PTHR42928">
    <property type="entry name" value="TRICARBOXYLATE-BINDING PROTEIN"/>
    <property type="match status" value="1"/>
</dbReference>
<dbReference type="CDD" id="cd13578">
    <property type="entry name" value="PBP2_Bug27"/>
    <property type="match status" value="1"/>
</dbReference>
<dbReference type="SUPFAM" id="SSF53850">
    <property type="entry name" value="Periplasmic binding protein-like II"/>
    <property type="match status" value="1"/>
</dbReference>
<dbReference type="KEGG" id="xyk:GT347_02300"/>
<feature type="chain" id="PRO_5032617011" evidence="2">
    <location>
        <begin position="26"/>
        <end position="323"/>
    </location>
</feature>
<accession>A0A857J165</accession>
<dbReference type="Pfam" id="PF03401">
    <property type="entry name" value="TctC"/>
    <property type="match status" value="1"/>
</dbReference>
<dbReference type="AlphaFoldDB" id="A0A857J165"/>
<feature type="signal peptide" evidence="2">
    <location>
        <begin position="1"/>
        <end position="25"/>
    </location>
</feature>
<evidence type="ECO:0000313" key="3">
    <source>
        <dbReference type="EMBL" id="QHI96919.1"/>
    </source>
</evidence>
<dbReference type="Gene3D" id="3.40.190.10">
    <property type="entry name" value="Periplasmic binding protein-like II"/>
    <property type="match status" value="1"/>
</dbReference>
<proteinExistence type="inferred from homology"/>
<dbReference type="InterPro" id="IPR042100">
    <property type="entry name" value="Bug_dom1"/>
</dbReference>
<dbReference type="Proteomes" id="UP000464787">
    <property type="component" value="Chromosome"/>
</dbReference>
<dbReference type="EMBL" id="CP047650">
    <property type="protein sequence ID" value="QHI96919.1"/>
    <property type="molecule type" value="Genomic_DNA"/>
</dbReference>
<evidence type="ECO:0000313" key="4">
    <source>
        <dbReference type="Proteomes" id="UP000464787"/>
    </source>
</evidence>
<sequence length="323" mass="33695">MKTISLIQALGVSLLAVAAATAVRAADWPERPVTLVVPLAPGGSTDSTARLLAEKLGGELGQPVIVDNRAGAGGNIGAAYVAKSTPDGYTLLMHTSTVATNVTLYKSMGFDLQKDLIPVSQVALIPNVLMVNNQVPAKNLQEFIELVKQKKTPVNYGSAGNGTSQHLSGALFNSMAQGEMTHVPYKGGAPANADLLAGQIQAVFSPLVEVLPYIDSGKLRALGVTTKARLPRLPDVPAIAEALPGFEVVLWNGVFAPTGTPPAVVTRLNAAIRKVLQDPAMRKTLADQGSTPVGNSPAEFKQILGEEIVKWGKLVKLSGAAVD</sequence>
<dbReference type="RefSeq" id="WP_160550437.1">
    <property type="nucleotide sequence ID" value="NZ_CP047650.1"/>
</dbReference>
<comment type="similarity">
    <text evidence="1">Belongs to the UPF0065 (bug) family.</text>
</comment>
<keyword evidence="4" id="KW-1185">Reference proteome</keyword>
<dbReference type="Gene3D" id="3.40.190.150">
    <property type="entry name" value="Bordetella uptake gene, domain 1"/>
    <property type="match status" value="1"/>
</dbReference>
<evidence type="ECO:0000256" key="2">
    <source>
        <dbReference type="SAM" id="SignalP"/>
    </source>
</evidence>
<keyword evidence="2" id="KW-0732">Signal</keyword>
<gene>
    <name evidence="3" type="ORF">GT347_02300</name>
</gene>
<evidence type="ECO:0000256" key="1">
    <source>
        <dbReference type="ARBA" id="ARBA00006987"/>
    </source>
</evidence>
<dbReference type="PIRSF" id="PIRSF017082">
    <property type="entry name" value="YflP"/>
    <property type="match status" value="1"/>
</dbReference>